<sequence length="122" mass="13301">MNKLEERCGWLSAPQSIDKAEEDSGPSNKPAQIVMQAVEITCFSPEGITVINVSHLRKMSDANVKSSVSGCLQLQSTYSTGSCNKENAFCTTVKALSSDMSNDEQFCDVQDDFDIILGKWVA</sequence>
<name>A0A5N4EJ91_CAMDR</name>
<accession>A0A5N4EJ91</accession>
<keyword evidence="2" id="KW-1185">Reference proteome</keyword>
<gene>
    <name evidence="1" type="ORF">Cadr_000000967</name>
</gene>
<proteinExistence type="predicted"/>
<reference evidence="1 2" key="1">
    <citation type="journal article" date="2019" name="Mol. Ecol. Resour.">
        <title>Improving Illumina assemblies with Hi-C and long reads: an example with the North African dromedary.</title>
        <authorList>
            <person name="Elbers J.P."/>
            <person name="Rogers M.F."/>
            <person name="Perelman P.L."/>
            <person name="Proskuryakova A.A."/>
            <person name="Serdyukova N.A."/>
            <person name="Johnson W.E."/>
            <person name="Horin P."/>
            <person name="Corander J."/>
            <person name="Murphy D."/>
            <person name="Burger P.A."/>
        </authorList>
    </citation>
    <scope>NUCLEOTIDE SEQUENCE [LARGE SCALE GENOMIC DNA]</scope>
    <source>
        <strain evidence="1">Drom800</strain>
        <tissue evidence="1">Blood</tissue>
    </source>
</reference>
<organism evidence="1 2">
    <name type="scientific">Camelus dromedarius</name>
    <name type="common">Dromedary</name>
    <name type="synonym">Arabian camel</name>
    <dbReference type="NCBI Taxonomy" id="9838"/>
    <lineage>
        <taxon>Eukaryota</taxon>
        <taxon>Metazoa</taxon>
        <taxon>Chordata</taxon>
        <taxon>Craniata</taxon>
        <taxon>Vertebrata</taxon>
        <taxon>Euteleostomi</taxon>
        <taxon>Mammalia</taxon>
        <taxon>Eutheria</taxon>
        <taxon>Laurasiatheria</taxon>
        <taxon>Artiodactyla</taxon>
        <taxon>Tylopoda</taxon>
        <taxon>Camelidae</taxon>
        <taxon>Camelus</taxon>
    </lineage>
</organism>
<evidence type="ECO:0000313" key="2">
    <source>
        <dbReference type="Proteomes" id="UP000299084"/>
    </source>
</evidence>
<dbReference type="EMBL" id="JWIN03000001">
    <property type="protein sequence ID" value="KAB1283561.1"/>
    <property type="molecule type" value="Genomic_DNA"/>
</dbReference>
<protein>
    <submittedName>
        <fullName evidence="1">Uncharacterized protein</fullName>
    </submittedName>
</protein>
<dbReference type="Proteomes" id="UP000299084">
    <property type="component" value="Unassembled WGS sequence"/>
</dbReference>
<dbReference type="AlphaFoldDB" id="A0A5N4EJ91"/>
<evidence type="ECO:0000313" key="1">
    <source>
        <dbReference type="EMBL" id="KAB1283561.1"/>
    </source>
</evidence>
<comment type="caution">
    <text evidence="1">The sequence shown here is derived from an EMBL/GenBank/DDBJ whole genome shotgun (WGS) entry which is preliminary data.</text>
</comment>